<keyword evidence="1" id="KW-0812">Transmembrane</keyword>
<keyword evidence="1" id="KW-1133">Transmembrane helix</keyword>
<reference evidence="2 3" key="1">
    <citation type="journal article" date="2019" name="G3 (Bethesda)">
        <title>Sequencing of a Wild Apple (Malus baccata) Genome Unravels the Differences Between Cultivated and Wild Apple Species Regarding Disease Resistance and Cold Tolerance.</title>
        <authorList>
            <person name="Chen X."/>
        </authorList>
    </citation>
    <scope>NUCLEOTIDE SEQUENCE [LARGE SCALE GENOMIC DNA]</scope>
    <source>
        <strain evidence="3">cv. Shandingzi</strain>
        <tissue evidence="2">Leaves</tissue>
    </source>
</reference>
<keyword evidence="1" id="KW-0472">Membrane</keyword>
<evidence type="ECO:0000256" key="1">
    <source>
        <dbReference type="SAM" id="Phobius"/>
    </source>
</evidence>
<dbReference type="Proteomes" id="UP000315295">
    <property type="component" value="Unassembled WGS sequence"/>
</dbReference>
<name>A0A540NEK1_MALBA</name>
<dbReference type="AlphaFoldDB" id="A0A540NEK1"/>
<protein>
    <submittedName>
        <fullName evidence="2">Uncharacterized protein</fullName>
    </submittedName>
</protein>
<feature type="transmembrane region" description="Helical" evidence="1">
    <location>
        <begin position="63"/>
        <end position="82"/>
    </location>
</feature>
<evidence type="ECO:0000313" key="2">
    <source>
        <dbReference type="EMBL" id="TQE09475.1"/>
    </source>
</evidence>
<accession>A0A540NEK1</accession>
<dbReference type="EMBL" id="VIEB01000057">
    <property type="protein sequence ID" value="TQE09475.1"/>
    <property type="molecule type" value="Genomic_DNA"/>
</dbReference>
<proteinExistence type="predicted"/>
<gene>
    <name evidence="2" type="ORF">C1H46_004968</name>
</gene>
<organism evidence="2 3">
    <name type="scientific">Malus baccata</name>
    <name type="common">Siberian crab apple</name>
    <name type="synonym">Pyrus baccata</name>
    <dbReference type="NCBI Taxonomy" id="106549"/>
    <lineage>
        <taxon>Eukaryota</taxon>
        <taxon>Viridiplantae</taxon>
        <taxon>Streptophyta</taxon>
        <taxon>Embryophyta</taxon>
        <taxon>Tracheophyta</taxon>
        <taxon>Spermatophyta</taxon>
        <taxon>Magnoliopsida</taxon>
        <taxon>eudicotyledons</taxon>
        <taxon>Gunneridae</taxon>
        <taxon>Pentapetalae</taxon>
        <taxon>rosids</taxon>
        <taxon>fabids</taxon>
        <taxon>Rosales</taxon>
        <taxon>Rosaceae</taxon>
        <taxon>Amygdaloideae</taxon>
        <taxon>Maleae</taxon>
        <taxon>Malus</taxon>
    </lineage>
</organism>
<evidence type="ECO:0000313" key="3">
    <source>
        <dbReference type="Proteomes" id="UP000315295"/>
    </source>
</evidence>
<sequence>MIAYLALNFQVVLDFVNNAELSLAKLDSSFGLIYSRHAKQKEERFKQQNKHDFVGTAYLVKQLFHIVNCLCVFITLFFIVAAS</sequence>
<comment type="caution">
    <text evidence="2">The sequence shown here is derived from an EMBL/GenBank/DDBJ whole genome shotgun (WGS) entry which is preliminary data.</text>
</comment>
<keyword evidence="3" id="KW-1185">Reference proteome</keyword>